<dbReference type="GO" id="GO:0046872">
    <property type="term" value="F:metal ion binding"/>
    <property type="evidence" value="ECO:0007669"/>
    <property type="project" value="UniProtKB-KW"/>
</dbReference>
<dbReference type="Pfam" id="PF00025">
    <property type="entry name" value="Arf"/>
    <property type="match status" value="1"/>
</dbReference>
<feature type="binding site" evidence="3">
    <location>
        <begin position="15"/>
        <end position="22"/>
    </location>
    <ligand>
        <name>GTP</name>
        <dbReference type="ChEBI" id="CHEBI:37565"/>
    </ligand>
</feature>
<organism evidence="5 6">
    <name type="scientific">Prymnesium parvum</name>
    <name type="common">Toxic golden alga</name>
    <dbReference type="NCBI Taxonomy" id="97485"/>
    <lineage>
        <taxon>Eukaryota</taxon>
        <taxon>Haptista</taxon>
        <taxon>Haptophyta</taxon>
        <taxon>Prymnesiophyceae</taxon>
        <taxon>Prymnesiales</taxon>
        <taxon>Prymnesiaceae</taxon>
        <taxon>Prymnesium</taxon>
    </lineage>
</organism>
<dbReference type="GO" id="GO:0003924">
    <property type="term" value="F:GTPase activity"/>
    <property type="evidence" value="ECO:0007669"/>
    <property type="project" value="InterPro"/>
</dbReference>
<dbReference type="InterPro" id="IPR027417">
    <property type="entry name" value="P-loop_NTPase"/>
</dbReference>
<keyword evidence="4" id="KW-0479">Metal-binding</keyword>
<keyword evidence="1 3" id="KW-0547">Nucleotide-binding</keyword>
<sequence>MRWGGAACGEVLLLGNEGSGKTLLCRQLELFCRPLPKGAPPPRVDAATQPSIGVELLSLSHRRKGFSVREVGGVMQPVWPRYFEACHAVIFVADTSSAASAAAAAIEWYNLLAAPALQKKPLMLVFNQRDRAEAIEPSELELLFRVPECEALYGGEGHLSHLYVSALTGEGVSALLDWMTLMGVASNG</sequence>
<dbReference type="PANTHER" id="PTHR46688:SF1">
    <property type="entry name" value="ADP-RIBOSYLATION FACTOR-LIKE PROTEIN 16"/>
    <property type="match status" value="1"/>
</dbReference>
<name>A0AB34JVK0_PRYPA</name>
<keyword evidence="2 3" id="KW-0342">GTP-binding</keyword>
<comment type="caution">
    <text evidence="5">The sequence shown here is derived from an EMBL/GenBank/DDBJ whole genome shotgun (WGS) entry which is preliminary data.</text>
</comment>
<evidence type="ECO:0008006" key="7">
    <source>
        <dbReference type="Google" id="ProtNLM"/>
    </source>
</evidence>
<evidence type="ECO:0000256" key="2">
    <source>
        <dbReference type="ARBA" id="ARBA00023134"/>
    </source>
</evidence>
<evidence type="ECO:0000256" key="3">
    <source>
        <dbReference type="PIRSR" id="PIRSR606689-1"/>
    </source>
</evidence>
<evidence type="ECO:0000313" key="6">
    <source>
        <dbReference type="Proteomes" id="UP001515480"/>
    </source>
</evidence>
<keyword evidence="6" id="KW-1185">Reference proteome</keyword>
<dbReference type="Gene3D" id="3.40.50.300">
    <property type="entry name" value="P-loop containing nucleotide triphosphate hydrolases"/>
    <property type="match status" value="1"/>
</dbReference>
<keyword evidence="4" id="KW-0460">Magnesium</keyword>
<evidence type="ECO:0000313" key="5">
    <source>
        <dbReference type="EMBL" id="KAL1526173.1"/>
    </source>
</evidence>
<dbReference type="AlphaFoldDB" id="A0AB34JVK0"/>
<reference evidence="5 6" key="1">
    <citation type="journal article" date="2024" name="Science">
        <title>Giant polyketide synthase enzymes in the biosynthesis of giant marine polyether toxins.</title>
        <authorList>
            <person name="Fallon T.R."/>
            <person name="Shende V.V."/>
            <person name="Wierzbicki I.H."/>
            <person name="Pendleton A.L."/>
            <person name="Watervoot N.F."/>
            <person name="Auber R.P."/>
            <person name="Gonzalez D.J."/>
            <person name="Wisecaver J.H."/>
            <person name="Moore B.S."/>
        </authorList>
    </citation>
    <scope>NUCLEOTIDE SEQUENCE [LARGE SCALE GENOMIC DNA]</scope>
    <source>
        <strain evidence="5 6">12B1</strain>
    </source>
</reference>
<dbReference type="SUPFAM" id="SSF52540">
    <property type="entry name" value="P-loop containing nucleoside triphosphate hydrolases"/>
    <property type="match status" value="1"/>
</dbReference>
<proteinExistence type="predicted"/>
<evidence type="ECO:0000256" key="1">
    <source>
        <dbReference type="ARBA" id="ARBA00022741"/>
    </source>
</evidence>
<dbReference type="Proteomes" id="UP001515480">
    <property type="component" value="Unassembled WGS sequence"/>
</dbReference>
<feature type="binding site" evidence="4">
    <location>
        <position position="51"/>
    </location>
    <ligand>
        <name>Mg(2+)</name>
        <dbReference type="ChEBI" id="CHEBI:18420"/>
    </ligand>
</feature>
<dbReference type="InterPro" id="IPR006689">
    <property type="entry name" value="Small_GTPase_ARF/SAR"/>
</dbReference>
<dbReference type="EMBL" id="JBGBPQ010000003">
    <property type="protein sequence ID" value="KAL1526173.1"/>
    <property type="molecule type" value="Genomic_DNA"/>
</dbReference>
<accession>A0AB34JVK0</accession>
<dbReference type="GO" id="GO:0005525">
    <property type="term" value="F:GTP binding"/>
    <property type="evidence" value="ECO:0007669"/>
    <property type="project" value="UniProtKB-KW"/>
</dbReference>
<gene>
    <name evidence="5" type="ORF">AB1Y20_014901</name>
</gene>
<feature type="binding site" evidence="3">
    <location>
        <begin position="127"/>
        <end position="130"/>
    </location>
    <ligand>
        <name>GTP</name>
        <dbReference type="ChEBI" id="CHEBI:37565"/>
    </ligand>
</feature>
<feature type="binding site" evidence="3">
    <location>
        <position position="73"/>
    </location>
    <ligand>
        <name>GTP</name>
        <dbReference type="ChEBI" id="CHEBI:37565"/>
    </ligand>
</feature>
<protein>
    <recommendedName>
        <fullName evidence="7">ADP-ribosylation factor-like protein 16</fullName>
    </recommendedName>
</protein>
<feature type="binding site" evidence="4">
    <location>
        <position position="22"/>
    </location>
    <ligand>
        <name>Mg(2+)</name>
        <dbReference type="ChEBI" id="CHEBI:18420"/>
    </ligand>
</feature>
<evidence type="ECO:0000256" key="4">
    <source>
        <dbReference type="PIRSR" id="PIRSR606689-2"/>
    </source>
</evidence>
<dbReference type="PANTHER" id="PTHR46688">
    <property type="entry name" value="ADP-RIBOSYLATION FACTOR-LIKE PROTEIN 16"/>
    <property type="match status" value="1"/>
</dbReference>